<dbReference type="InterPro" id="IPR000884">
    <property type="entry name" value="TSP1_rpt"/>
</dbReference>
<gene>
    <name evidence="13" type="ORF">MNOR_LOCUS11514</name>
</gene>
<dbReference type="SUPFAM" id="SSF82895">
    <property type="entry name" value="TSP-1 type 1 repeat"/>
    <property type="match status" value="1"/>
</dbReference>
<keyword evidence="8" id="KW-0325">Glycoprotein</keyword>
<feature type="domain" description="Clip" evidence="12">
    <location>
        <begin position="42"/>
        <end position="85"/>
    </location>
</feature>
<evidence type="ECO:0000259" key="12">
    <source>
        <dbReference type="PROSITE" id="PS51888"/>
    </source>
</evidence>
<dbReference type="InterPro" id="IPR043504">
    <property type="entry name" value="Peptidase_S1_PA_chymotrypsin"/>
</dbReference>
<name>A0AAV2QD58_MEGNR</name>
<dbReference type="Proteomes" id="UP001497623">
    <property type="component" value="Unassembled WGS sequence"/>
</dbReference>
<dbReference type="CDD" id="cd00190">
    <property type="entry name" value="Tryp_SPc"/>
    <property type="match status" value="1"/>
</dbReference>
<dbReference type="Gene3D" id="2.40.10.10">
    <property type="entry name" value="Trypsin-like serine proteases"/>
    <property type="match status" value="1"/>
</dbReference>
<dbReference type="InterPro" id="IPR036383">
    <property type="entry name" value="TSP1_rpt_sf"/>
</dbReference>
<dbReference type="InterPro" id="IPR001314">
    <property type="entry name" value="Peptidase_S1A"/>
</dbReference>
<protein>
    <submittedName>
        <fullName evidence="13">Uncharacterized protein</fullName>
    </submittedName>
</protein>
<evidence type="ECO:0000256" key="3">
    <source>
        <dbReference type="ARBA" id="ARBA00022670"/>
    </source>
</evidence>
<reference evidence="13 14" key="1">
    <citation type="submission" date="2024-05" db="EMBL/GenBank/DDBJ databases">
        <authorList>
            <person name="Wallberg A."/>
        </authorList>
    </citation>
    <scope>NUCLEOTIDE SEQUENCE [LARGE SCALE GENOMIC DNA]</scope>
</reference>
<dbReference type="AlphaFoldDB" id="A0AAV2QD58"/>
<keyword evidence="14" id="KW-1185">Reference proteome</keyword>
<dbReference type="SMART" id="SM00680">
    <property type="entry name" value="CLIP"/>
    <property type="match status" value="1"/>
</dbReference>
<dbReference type="Pfam" id="PF00089">
    <property type="entry name" value="Trypsin"/>
    <property type="match status" value="1"/>
</dbReference>
<feature type="chain" id="PRO_5043954483" evidence="10">
    <location>
        <begin position="26"/>
        <end position="452"/>
    </location>
</feature>
<dbReference type="PANTHER" id="PTHR24264">
    <property type="entry name" value="TRYPSIN-RELATED"/>
    <property type="match status" value="1"/>
</dbReference>
<evidence type="ECO:0000256" key="1">
    <source>
        <dbReference type="ARBA" id="ARBA00004613"/>
    </source>
</evidence>
<dbReference type="PROSITE" id="PS51888">
    <property type="entry name" value="CLIP"/>
    <property type="match status" value="1"/>
</dbReference>
<dbReference type="PROSITE" id="PS00134">
    <property type="entry name" value="TRYPSIN_HIS"/>
    <property type="match status" value="1"/>
</dbReference>
<organism evidence="13 14">
    <name type="scientific">Meganyctiphanes norvegica</name>
    <name type="common">Northern krill</name>
    <name type="synonym">Thysanopoda norvegica</name>
    <dbReference type="NCBI Taxonomy" id="48144"/>
    <lineage>
        <taxon>Eukaryota</taxon>
        <taxon>Metazoa</taxon>
        <taxon>Ecdysozoa</taxon>
        <taxon>Arthropoda</taxon>
        <taxon>Crustacea</taxon>
        <taxon>Multicrustacea</taxon>
        <taxon>Malacostraca</taxon>
        <taxon>Eumalacostraca</taxon>
        <taxon>Eucarida</taxon>
        <taxon>Euphausiacea</taxon>
        <taxon>Euphausiidae</taxon>
        <taxon>Meganyctiphanes</taxon>
    </lineage>
</organism>
<dbReference type="PANTHER" id="PTHR24264:SF65">
    <property type="entry name" value="SRCR DOMAIN-CONTAINING PROTEIN"/>
    <property type="match status" value="1"/>
</dbReference>
<dbReference type="SMART" id="SM00020">
    <property type="entry name" value="Tryp_SPc"/>
    <property type="match status" value="1"/>
</dbReference>
<comment type="similarity">
    <text evidence="9">Belongs to the peptidase S1 family. CLIP subfamily.</text>
</comment>
<dbReference type="GO" id="GO:0006508">
    <property type="term" value="P:proteolysis"/>
    <property type="evidence" value="ECO:0007669"/>
    <property type="project" value="UniProtKB-KW"/>
</dbReference>
<evidence type="ECO:0000259" key="11">
    <source>
        <dbReference type="PROSITE" id="PS50240"/>
    </source>
</evidence>
<evidence type="ECO:0000256" key="10">
    <source>
        <dbReference type="SAM" id="SignalP"/>
    </source>
</evidence>
<evidence type="ECO:0000256" key="5">
    <source>
        <dbReference type="ARBA" id="ARBA00022801"/>
    </source>
</evidence>
<evidence type="ECO:0000256" key="4">
    <source>
        <dbReference type="ARBA" id="ARBA00022729"/>
    </source>
</evidence>
<dbReference type="GO" id="GO:0004252">
    <property type="term" value="F:serine-type endopeptidase activity"/>
    <property type="evidence" value="ECO:0007669"/>
    <property type="project" value="InterPro"/>
</dbReference>
<dbReference type="Pfam" id="PF00090">
    <property type="entry name" value="TSP_1"/>
    <property type="match status" value="1"/>
</dbReference>
<comment type="subcellular location">
    <subcellularLocation>
        <location evidence="1">Secreted</location>
    </subcellularLocation>
</comment>
<evidence type="ECO:0000256" key="2">
    <source>
        <dbReference type="ARBA" id="ARBA00022525"/>
    </source>
</evidence>
<keyword evidence="3" id="KW-0645">Protease</keyword>
<dbReference type="InterPro" id="IPR018114">
    <property type="entry name" value="TRYPSIN_HIS"/>
</dbReference>
<dbReference type="EMBL" id="CAXKWB010006069">
    <property type="protein sequence ID" value="CAL4081241.1"/>
    <property type="molecule type" value="Genomic_DNA"/>
</dbReference>
<dbReference type="PRINTS" id="PR00722">
    <property type="entry name" value="CHYMOTRYPSIN"/>
</dbReference>
<sequence length="452" mass="49198">MAAPAICDLLYLPAIVTLVIVSAHAQGNVQFPGSSSDSSSESCVLPSGETGICKLINDCPEALENLFTQRPKICSFQGRTPIVCCAAASAPLPVHGNWSPWSAWSSCSAECQRQRSRTCSDPVPKNGGRNCPGERTSSENCTTGECAKTIDISPPTTNFECGKATQVTHGLFRRKRAFSQGNTVLEVSPFTDIFALAGPAVRESTRNAWPWMALLGQDRAGRRSWFCSGVLLNQQWVLTAAHCTNRLNVTWVRLGEHDFSNADDGVGVRVEDFSVAEVIYHPGYKPPQAYHDISLIRLAKPVQLRREARPICLPWGHEADLPLEDKTVTITGWGARFFGGPFSPVLNEVNVTVFENKICANSYSTLLDYKFNYPQSLGEESICAGDNLDQGNDSCEGDSGGPAVLLRGSHYTLVGIVSKGFGCGKKDFPGIYVRAQYPEHLAWIKKVAFSNT</sequence>
<proteinExistence type="inferred from homology"/>
<keyword evidence="6" id="KW-0720">Serine protease</keyword>
<keyword evidence="4 10" id="KW-0732">Signal</keyword>
<evidence type="ECO:0000256" key="6">
    <source>
        <dbReference type="ARBA" id="ARBA00022825"/>
    </source>
</evidence>
<dbReference type="PROSITE" id="PS50240">
    <property type="entry name" value="TRYPSIN_DOM"/>
    <property type="match status" value="1"/>
</dbReference>
<dbReference type="InterPro" id="IPR022700">
    <property type="entry name" value="CLIP"/>
</dbReference>
<evidence type="ECO:0000313" key="13">
    <source>
        <dbReference type="EMBL" id="CAL4081241.1"/>
    </source>
</evidence>
<dbReference type="SMART" id="SM00209">
    <property type="entry name" value="TSP1"/>
    <property type="match status" value="1"/>
</dbReference>
<feature type="domain" description="Peptidase S1" evidence="11">
    <location>
        <begin position="196"/>
        <end position="449"/>
    </location>
</feature>
<evidence type="ECO:0000313" key="14">
    <source>
        <dbReference type="Proteomes" id="UP001497623"/>
    </source>
</evidence>
<evidence type="ECO:0000256" key="9">
    <source>
        <dbReference type="ARBA" id="ARBA00024195"/>
    </source>
</evidence>
<dbReference type="FunFam" id="2.20.100.10:FF:000002">
    <property type="entry name" value="Unc-5 netrin receptor C"/>
    <property type="match status" value="1"/>
</dbReference>
<dbReference type="GO" id="GO:0005615">
    <property type="term" value="C:extracellular space"/>
    <property type="evidence" value="ECO:0007669"/>
    <property type="project" value="TreeGrafter"/>
</dbReference>
<dbReference type="Gene3D" id="2.20.100.10">
    <property type="entry name" value="Thrombospondin type-1 (TSP1) repeat"/>
    <property type="match status" value="1"/>
</dbReference>
<dbReference type="PROSITE" id="PS50092">
    <property type="entry name" value="TSP1"/>
    <property type="match status" value="1"/>
</dbReference>
<dbReference type="InterPro" id="IPR050127">
    <property type="entry name" value="Serine_Proteases_S1"/>
</dbReference>
<comment type="caution">
    <text evidence="13">The sequence shown here is derived from an EMBL/GenBank/DDBJ whole genome shotgun (WGS) entry which is preliminary data.</text>
</comment>
<feature type="signal peptide" evidence="10">
    <location>
        <begin position="1"/>
        <end position="25"/>
    </location>
</feature>
<keyword evidence="5" id="KW-0378">Hydrolase</keyword>
<dbReference type="InterPro" id="IPR001254">
    <property type="entry name" value="Trypsin_dom"/>
</dbReference>
<dbReference type="FunFam" id="2.40.10.10:FF:000028">
    <property type="entry name" value="Serine protease easter"/>
    <property type="match status" value="1"/>
</dbReference>
<evidence type="ECO:0000256" key="8">
    <source>
        <dbReference type="ARBA" id="ARBA00023180"/>
    </source>
</evidence>
<keyword evidence="7" id="KW-1015">Disulfide bond</keyword>
<dbReference type="SUPFAM" id="SSF50494">
    <property type="entry name" value="Trypsin-like serine proteases"/>
    <property type="match status" value="1"/>
</dbReference>
<keyword evidence="2" id="KW-0964">Secreted</keyword>
<dbReference type="InterPro" id="IPR009003">
    <property type="entry name" value="Peptidase_S1_PA"/>
</dbReference>
<accession>A0AAV2QD58</accession>
<evidence type="ECO:0000256" key="7">
    <source>
        <dbReference type="ARBA" id="ARBA00023157"/>
    </source>
</evidence>